<reference evidence="11" key="2">
    <citation type="submission" date="2020-05" db="UniProtKB">
        <authorList>
            <consortium name="EnsemblMetazoa"/>
        </authorList>
    </citation>
    <scope>IDENTIFICATION</scope>
    <source>
        <strain evidence="11">wikel</strain>
    </source>
</reference>
<evidence type="ECO:0000256" key="1">
    <source>
        <dbReference type="ARBA" id="ARBA00012493"/>
    </source>
</evidence>
<evidence type="ECO:0000313" key="12">
    <source>
        <dbReference type="Proteomes" id="UP000001555"/>
    </source>
</evidence>
<keyword evidence="2" id="KW-0808">Transferase</keyword>
<dbReference type="EnsemblMetazoa" id="ISCW004467-RA">
    <property type="protein sequence ID" value="ISCW004467-PA"/>
    <property type="gene ID" value="ISCW004467"/>
</dbReference>
<dbReference type="InterPro" id="IPR043502">
    <property type="entry name" value="DNA/RNA_pol_sf"/>
</dbReference>
<feature type="domain" description="Integrase zinc-binding" evidence="9">
    <location>
        <begin position="138"/>
        <end position="196"/>
    </location>
</feature>
<keyword evidence="5" id="KW-0255">Endonuclease</keyword>
<evidence type="ECO:0000256" key="6">
    <source>
        <dbReference type="ARBA" id="ARBA00022801"/>
    </source>
</evidence>
<dbReference type="Proteomes" id="UP000001555">
    <property type="component" value="Unassembled WGS sequence"/>
</dbReference>
<dbReference type="Gene3D" id="1.10.340.70">
    <property type="match status" value="1"/>
</dbReference>
<evidence type="ECO:0000256" key="5">
    <source>
        <dbReference type="ARBA" id="ARBA00022759"/>
    </source>
</evidence>
<dbReference type="EMBL" id="DS693858">
    <property type="protein sequence ID" value="EEC04889.1"/>
    <property type="molecule type" value="Genomic_DNA"/>
</dbReference>
<reference evidence="10 12" key="1">
    <citation type="submission" date="2008-03" db="EMBL/GenBank/DDBJ databases">
        <title>Annotation of Ixodes scapularis.</title>
        <authorList>
            <consortium name="Ixodes scapularis Genome Project Consortium"/>
            <person name="Caler E."/>
            <person name="Hannick L.I."/>
            <person name="Bidwell S."/>
            <person name="Joardar V."/>
            <person name="Thiagarajan M."/>
            <person name="Amedeo P."/>
            <person name="Galinsky K.J."/>
            <person name="Schobel S."/>
            <person name="Inman J."/>
            <person name="Hostetler J."/>
            <person name="Miller J."/>
            <person name="Hammond M."/>
            <person name="Megy K."/>
            <person name="Lawson D."/>
            <person name="Kodira C."/>
            <person name="Sutton G."/>
            <person name="Meyer J."/>
            <person name="Hill C.A."/>
            <person name="Birren B."/>
            <person name="Nene V."/>
            <person name="Collins F."/>
            <person name="Alarcon-Chaidez F."/>
            <person name="Wikel S."/>
            <person name="Strausberg R."/>
        </authorList>
    </citation>
    <scope>NUCLEOTIDE SEQUENCE [LARGE SCALE GENOMIC DNA]</scope>
    <source>
        <strain evidence="12">Wikel</strain>
        <strain evidence="10">Wikel colony</strain>
    </source>
</reference>
<keyword evidence="3" id="KW-0548">Nucleotidyltransferase</keyword>
<evidence type="ECO:0000313" key="11">
    <source>
        <dbReference type="EnsemblMetazoa" id="ISCW004467-PA"/>
    </source>
</evidence>
<keyword evidence="12" id="KW-1185">Reference proteome</keyword>
<keyword evidence="6" id="KW-0378">Hydrolase</keyword>
<organism>
    <name type="scientific">Ixodes scapularis</name>
    <name type="common">Black-legged tick</name>
    <name type="synonym">Deer tick</name>
    <dbReference type="NCBI Taxonomy" id="6945"/>
    <lineage>
        <taxon>Eukaryota</taxon>
        <taxon>Metazoa</taxon>
        <taxon>Ecdysozoa</taxon>
        <taxon>Arthropoda</taxon>
        <taxon>Chelicerata</taxon>
        <taxon>Arachnida</taxon>
        <taxon>Acari</taxon>
        <taxon>Parasitiformes</taxon>
        <taxon>Ixodida</taxon>
        <taxon>Ixodoidea</taxon>
        <taxon>Ixodidae</taxon>
        <taxon>Ixodinae</taxon>
        <taxon>Ixodes</taxon>
    </lineage>
</organism>
<evidence type="ECO:0000313" key="10">
    <source>
        <dbReference type="EMBL" id="EEC04889.1"/>
    </source>
</evidence>
<dbReference type="InterPro" id="IPR041588">
    <property type="entry name" value="Integrase_H2C2"/>
</dbReference>
<name>B7PE67_IXOSC</name>
<keyword evidence="4" id="KW-0540">Nuclease</keyword>
<feature type="domain" description="Reverse transcriptase RNase H-like" evidence="8">
    <location>
        <begin position="1"/>
        <end position="45"/>
    </location>
</feature>
<dbReference type="InterPro" id="IPR041373">
    <property type="entry name" value="RT_RNaseH"/>
</dbReference>
<dbReference type="SUPFAM" id="SSF56672">
    <property type="entry name" value="DNA/RNA polymerases"/>
    <property type="match status" value="1"/>
</dbReference>
<dbReference type="Pfam" id="PF17921">
    <property type="entry name" value="Integrase_H2C2"/>
    <property type="match status" value="1"/>
</dbReference>
<dbReference type="GO" id="GO:0016787">
    <property type="term" value="F:hydrolase activity"/>
    <property type="evidence" value="ECO:0007669"/>
    <property type="project" value="UniProtKB-KW"/>
</dbReference>
<evidence type="ECO:0000256" key="3">
    <source>
        <dbReference type="ARBA" id="ARBA00022695"/>
    </source>
</evidence>
<dbReference type="PaxDb" id="6945-B7PE67"/>
<gene>
    <name evidence="10" type="ORF">IscW_ISCW004467</name>
</gene>
<dbReference type="VEuPathDB" id="VectorBase:ISCI004467"/>
<dbReference type="PANTHER" id="PTHR37984">
    <property type="entry name" value="PROTEIN CBG26694"/>
    <property type="match status" value="1"/>
</dbReference>
<evidence type="ECO:0000259" key="9">
    <source>
        <dbReference type="Pfam" id="PF17921"/>
    </source>
</evidence>
<protein>
    <recommendedName>
        <fullName evidence="1">RNA-directed DNA polymerase</fullName>
        <ecNumber evidence="1">2.7.7.49</ecNumber>
    </recommendedName>
</protein>
<dbReference type="InterPro" id="IPR050951">
    <property type="entry name" value="Retrovirus_Pol_polyprotein"/>
</dbReference>
<dbReference type="VEuPathDB" id="VectorBase:ISCW004467"/>
<evidence type="ECO:0000256" key="2">
    <source>
        <dbReference type="ARBA" id="ARBA00022679"/>
    </source>
</evidence>
<feature type="non-terminal residue" evidence="10">
    <location>
        <position position="227"/>
    </location>
</feature>
<dbReference type="EMBL" id="ABJB011053129">
    <property type="status" value="NOT_ANNOTATED_CDS"/>
    <property type="molecule type" value="Genomic_DNA"/>
</dbReference>
<accession>B7PE67</accession>
<evidence type="ECO:0000256" key="4">
    <source>
        <dbReference type="ARBA" id="ARBA00022722"/>
    </source>
</evidence>
<keyword evidence="7" id="KW-0695">RNA-directed DNA polymerase</keyword>
<dbReference type="HOGENOM" id="CLU_000384_33_2_1"/>
<feature type="non-terminal residue" evidence="10">
    <location>
        <position position="1"/>
    </location>
</feature>
<dbReference type="GO" id="GO:0004519">
    <property type="term" value="F:endonuclease activity"/>
    <property type="evidence" value="ECO:0007669"/>
    <property type="project" value="UniProtKB-KW"/>
</dbReference>
<proteinExistence type="predicted"/>
<evidence type="ECO:0000259" key="8">
    <source>
        <dbReference type="Pfam" id="PF17917"/>
    </source>
</evidence>
<evidence type="ECO:0000256" key="7">
    <source>
        <dbReference type="ARBA" id="ARBA00022918"/>
    </source>
</evidence>
<dbReference type="GO" id="GO:0003964">
    <property type="term" value="F:RNA-directed DNA polymerase activity"/>
    <property type="evidence" value="ECO:0007669"/>
    <property type="project" value="UniProtKB-KW"/>
</dbReference>
<sequence>AVRHFRCYLYGRRFRVVTDCNYLRWLMTCQDPSSRLARWNLLLQEHDFQIVHRAGKQNQIADALSRAVVQKLSVPALDTDRVRVEQAKYVELKAILSKCREGAGGSSGEHYINREGVLCRGGPKTCTRPDSSRERVVVPLALKSELMRALHDAPYAGHLGYRKTLERLSGEFCWPRIKKDVREYCARCPSGALRKTTKGRKPAALQIIEELSQPFQRTSIDIMGPLA</sequence>
<dbReference type="CDD" id="cd09274">
    <property type="entry name" value="RNase_HI_RT_Ty3"/>
    <property type="match status" value="1"/>
</dbReference>
<dbReference type="AlphaFoldDB" id="B7PE67"/>
<dbReference type="Pfam" id="PF17917">
    <property type="entry name" value="RT_RNaseH"/>
    <property type="match status" value="1"/>
</dbReference>
<dbReference type="FunFam" id="1.10.340.70:FF:000001">
    <property type="entry name" value="Retrovirus-related Pol polyprotein from transposon gypsy-like Protein"/>
    <property type="match status" value="1"/>
</dbReference>
<dbReference type="STRING" id="6945.B7PE67"/>
<dbReference type="PANTHER" id="PTHR37984:SF5">
    <property type="entry name" value="PROTEIN NYNRIN-LIKE"/>
    <property type="match status" value="1"/>
</dbReference>
<dbReference type="EC" id="2.7.7.49" evidence="1"/>